<evidence type="ECO:0000313" key="4">
    <source>
        <dbReference type="Proteomes" id="UP000439022"/>
    </source>
</evidence>
<evidence type="ECO:0000313" key="3">
    <source>
        <dbReference type="EMBL" id="MRX21665.1"/>
    </source>
</evidence>
<sequence length="359" mass="37796">MKLTARGWVAVAAVLLGVVNAVAFGPRALNAVVVPVAVALVVGAIQLWRVDAPRVTRDAPDDGFPGTTETVSLTIDSERTFPATTTDALSDGFDGDATVDAVVGGGRISYDVTYHARGPATIGPATIVAHDLLGLFSRTFTAGGTSEVLVFPRLDSLTTTARRDLSALTDRQKTMHRGEFDRLREYVSGDPLRDIHWKSSAKSGDLVVKTYVDRTNPDAVSISAGGVDGREDDVAEAAATLSCALLDAGVPVHLSSPVGVTEALPGERRRVLAHLSRLESGSVPDSSAEVVIRGDAGETYVSFAGRETTYDRLRADSDAGADGRPSGWRIQDGSETNGQSKAADVVGRQRTDGRRGVSR</sequence>
<dbReference type="PANTHER" id="PTHR34351">
    <property type="entry name" value="SLR1927 PROTEIN-RELATED"/>
    <property type="match status" value="1"/>
</dbReference>
<feature type="transmembrane region" description="Helical" evidence="2">
    <location>
        <begin position="31"/>
        <end position="48"/>
    </location>
</feature>
<organism evidence="3 4">
    <name type="scientific">Haloferax litoreum</name>
    <dbReference type="NCBI Taxonomy" id="2666140"/>
    <lineage>
        <taxon>Archaea</taxon>
        <taxon>Methanobacteriati</taxon>
        <taxon>Methanobacteriota</taxon>
        <taxon>Stenosarchaea group</taxon>
        <taxon>Halobacteria</taxon>
        <taxon>Halobacteriales</taxon>
        <taxon>Haloferacaceae</taxon>
        <taxon>Haloferax</taxon>
    </lineage>
</organism>
<feature type="region of interest" description="Disordered" evidence="1">
    <location>
        <begin position="314"/>
        <end position="359"/>
    </location>
</feature>
<keyword evidence="4" id="KW-1185">Reference proteome</keyword>
<reference evidence="3 4" key="1">
    <citation type="submission" date="2019-11" db="EMBL/GenBank/DDBJ databases">
        <title>Whole genome sequence of Haloferax sp. MBLA0076.</title>
        <authorList>
            <person name="Seo M.-J."/>
            <person name="Cho E.-S."/>
        </authorList>
    </citation>
    <scope>NUCLEOTIDE SEQUENCE [LARGE SCALE GENOMIC DNA]</scope>
    <source>
        <strain evidence="3 4">MBLA0076</strain>
    </source>
</reference>
<evidence type="ECO:0000256" key="1">
    <source>
        <dbReference type="SAM" id="MobiDB-lite"/>
    </source>
</evidence>
<accession>A0A6A8GEX4</accession>
<gene>
    <name evidence="3" type="ORF">GJR96_06805</name>
</gene>
<comment type="caution">
    <text evidence="3">The sequence shown here is derived from an EMBL/GenBank/DDBJ whole genome shotgun (WGS) entry which is preliminary data.</text>
</comment>
<dbReference type="RefSeq" id="WP_151162245.1">
    <property type="nucleotide sequence ID" value="NZ_WKJO01000001.1"/>
</dbReference>
<feature type="compositionally biased region" description="Basic and acidic residues" evidence="1">
    <location>
        <begin position="347"/>
        <end position="359"/>
    </location>
</feature>
<dbReference type="AlphaFoldDB" id="A0A6A8GEX4"/>
<name>A0A6A8GEX4_9EURY</name>
<keyword evidence="2" id="KW-0812">Transmembrane</keyword>
<keyword evidence="2" id="KW-0472">Membrane</keyword>
<proteinExistence type="predicted"/>
<keyword evidence="2" id="KW-1133">Transmembrane helix</keyword>
<dbReference type="PANTHER" id="PTHR34351:SF1">
    <property type="entry name" value="SLR1927 PROTEIN"/>
    <property type="match status" value="1"/>
</dbReference>
<dbReference type="Proteomes" id="UP000439022">
    <property type="component" value="Unassembled WGS sequence"/>
</dbReference>
<dbReference type="EMBL" id="WKJO01000001">
    <property type="protein sequence ID" value="MRX21665.1"/>
    <property type="molecule type" value="Genomic_DNA"/>
</dbReference>
<evidence type="ECO:0000256" key="2">
    <source>
        <dbReference type="SAM" id="Phobius"/>
    </source>
</evidence>
<protein>
    <submittedName>
        <fullName evidence="3">DUF58 domain-containing protein</fullName>
    </submittedName>
</protein>